<evidence type="ECO:0000256" key="1">
    <source>
        <dbReference type="SAM" id="MobiDB-lite"/>
    </source>
</evidence>
<organism evidence="2 3">
    <name type="scientific">Folsomia candida</name>
    <name type="common">Springtail</name>
    <dbReference type="NCBI Taxonomy" id="158441"/>
    <lineage>
        <taxon>Eukaryota</taxon>
        <taxon>Metazoa</taxon>
        <taxon>Ecdysozoa</taxon>
        <taxon>Arthropoda</taxon>
        <taxon>Hexapoda</taxon>
        <taxon>Collembola</taxon>
        <taxon>Entomobryomorpha</taxon>
        <taxon>Isotomoidea</taxon>
        <taxon>Isotomidae</taxon>
        <taxon>Proisotominae</taxon>
        <taxon>Folsomia</taxon>
    </lineage>
</organism>
<accession>A0A226DSV3</accession>
<dbReference type="EMBL" id="LNIX01000011">
    <property type="protein sequence ID" value="OXA48575.1"/>
    <property type="molecule type" value="Genomic_DNA"/>
</dbReference>
<gene>
    <name evidence="2" type="ORF">Fcan01_16289</name>
</gene>
<dbReference type="Proteomes" id="UP000198287">
    <property type="component" value="Unassembled WGS sequence"/>
</dbReference>
<evidence type="ECO:0000313" key="2">
    <source>
        <dbReference type="EMBL" id="OXA48575.1"/>
    </source>
</evidence>
<name>A0A226DSV3_FOLCA</name>
<protein>
    <submittedName>
        <fullName evidence="2">Uncharacterized protein</fullName>
    </submittedName>
</protein>
<dbReference type="AlphaFoldDB" id="A0A226DSV3"/>
<comment type="caution">
    <text evidence="2">The sequence shown here is derived from an EMBL/GenBank/DDBJ whole genome shotgun (WGS) entry which is preliminary data.</text>
</comment>
<reference evidence="2 3" key="1">
    <citation type="submission" date="2015-12" db="EMBL/GenBank/DDBJ databases">
        <title>The genome of Folsomia candida.</title>
        <authorList>
            <person name="Faddeeva A."/>
            <person name="Derks M.F."/>
            <person name="Anvar Y."/>
            <person name="Smit S."/>
            <person name="Van Straalen N."/>
            <person name="Roelofs D."/>
        </authorList>
    </citation>
    <scope>NUCLEOTIDE SEQUENCE [LARGE SCALE GENOMIC DNA]</scope>
    <source>
        <strain evidence="2 3">VU population</strain>
        <tissue evidence="2">Whole body</tissue>
    </source>
</reference>
<feature type="compositionally biased region" description="Basic and acidic residues" evidence="1">
    <location>
        <begin position="285"/>
        <end position="297"/>
    </location>
</feature>
<sequence>MEDIHPPKLLAIYRGAKFLYERRLKINGDKEIFDSATESHNVFPTKEECRIINDELELYGVNNVLGRLRLKEKKSSKCREISEVSDLSIRSNPADLTMSMETIVSGYVENPNIITLNYANNAANNSHEVVPVAASSSSVPIDVTFPTELEPVVGLPNGENQIVHFGNPELFSKVEIPFAAFELRKGDMRGIEPKLLLAGCTEAVVVVLTVRIEKKGLDGAYRVAKSRSHAYSKASWAKAVQMYGTSGPVEMCITFLLKQLFHKDELRDLTPSGREQKEPEEEKTDENGTKKNADRSTSKKKKTNRSGSKKRSNGKNEDNDEQYFCQGGKGRPYQKKSLDKGRQEPLLDTIRYLMWEIGLPQFEIYHLMEKALTTDIINVGTKVIRKRLKKDKAYYDAFNWE</sequence>
<evidence type="ECO:0000313" key="3">
    <source>
        <dbReference type="Proteomes" id="UP000198287"/>
    </source>
</evidence>
<feature type="compositionally biased region" description="Basic residues" evidence="1">
    <location>
        <begin position="298"/>
        <end position="313"/>
    </location>
</feature>
<keyword evidence="3" id="KW-1185">Reference proteome</keyword>
<feature type="region of interest" description="Disordered" evidence="1">
    <location>
        <begin position="268"/>
        <end position="340"/>
    </location>
</feature>
<proteinExistence type="predicted"/>